<evidence type="ECO:0000313" key="2">
    <source>
        <dbReference type="Proteomes" id="UP000278807"/>
    </source>
</evidence>
<reference evidence="3" key="1">
    <citation type="submission" date="2017-02" db="UniProtKB">
        <authorList>
            <consortium name="WormBaseParasite"/>
        </authorList>
    </citation>
    <scope>IDENTIFICATION</scope>
</reference>
<name>A0A0R3T2N2_RODNA</name>
<protein>
    <submittedName>
        <fullName evidence="3">HMA domain-containing protein</fullName>
    </submittedName>
</protein>
<dbReference type="AlphaFoldDB" id="A0A0R3T2N2"/>
<dbReference type="EMBL" id="UZAE01000440">
    <property type="protein sequence ID" value="VDN97069.1"/>
    <property type="molecule type" value="Genomic_DNA"/>
</dbReference>
<reference evidence="1 2" key="2">
    <citation type="submission" date="2018-11" db="EMBL/GenBank/DDBJ databases">
        <authorList>
            <consortium name="Pathogen Informatics"/>
        </authorList>
    </citation>
    <scope>NUCLEOTIDE SEQUENCE [LARGE SCALE GENOMIC DNA]</scope>
</reference>
<accession>A0A0R3T2N2</accession>
<evidence type="ECO:0000313" key="3">
    <source>
        <dbReference type="WBParaSite" id="HNAJ_0000121001-mRNA-1"/>
    </source>
</evidence>
<organism evidence="3">
    <name type="scientific">Rodentolepis nana</name>
    <name type="common">Dwarf tapeworm</name>
    <name type="synonym">Hymenolepis nana</name>
    <dbReference type="NCBI Taxonomy" id="102285"/>
    <lineage>
        <taxon>Eukaryota</taxon>
        <taxon>Metazoa</taxon>
        <taxon>Spiralia</taxon>
        <taxon>Lophotrochozoa</taxon>
        <taxon>Platyhelminthes</taxon>
        <taxon>Cestoda</taxon>
        <taxon>Eucestoda</taxon>
        <taxon>Cyclophyllidea</taxon>
        <taxon>Hymenolepididae</taxon>
        <taxon>Rodentolepis</taxon>
    </lineage>
</organism>
<gene>
    <name evidence="1" type="ORF">HNAJ_LOCUS1210</name>
</gene>
<dbReference type="WBParaSite" id="HNAJ_0000121001-mRNA-1">
    <property type="protein sequence ID" value="HNAJ_0000121001-mRNA-1"/>
    <property type="gene ID" value="HNAJ_0000121001"/>
</dbReference>
<sequence length="60" mass="6526">MDYIPDLTPFLTKHKARFDEVRPVRIGGVTCPSCCENIANLLEDIVVKNDAAGDCDCGEG</sequence>
<evidence type="ECO:0000313" key="1">
    <source>
        <dbReference type="EMBL" id="VDN97069.1"/>
    </source>
</evidence>
<keyword evidence="2" id="KW-1185">Reference proteome</keyword>
<proteinExistence type="predicted"/>
<dbReference type="Proteomes" id="UP000278807">
    <property type="component" value="Unassembled WGS sequence"/>
</dbReference>